<dbReference type="VEuPathDB" id="FungiDB:BO72DRAFT_25258"/>
<dbReference type="Proteomes" id="UP000249789">
    <property type="component" value="Unassembled WGS sequence"/>
</dbReference>
<dbReference type="AlphaFoldDB" id="A0A8G1W0J2"/>
<dbReference type="RefSeq" id="XP_040803975.1">
    <property type="nucleotide sequence ID" value="XM_040940049.1"/>
</dbReference>
<dbReference type="GeneID" id="63857382"/>
<keyword evidence="2" id="KW-1185">Reference proteome</keyword>
<evidence type="ECO:0000313" key="2">
    <source>
        <dbReference type="Proteomes" id="UP000249789"/>
    </source>
</evidence>
<evidence type="ECO:0000313" key="1">
    <source>
        <dbReference type="EMBL" id="RAK79965.1"/>
    </source>
</evidence>
<reference evidence="1 2" key="1">
    <citation type="submission" date="2018-02" db="EMBL/GenBank/DDBJ databases">
        <title>The genomes of Aspergillus section Nigri reveals drivers in fungal speciation.</title>
        <authorList>
            <consortium name="DOE Joint Genome Institute"/>
            <person name="Vesth T.C."/>
            <person name="Nybo J."/>
            <person name="Theobald S."/>
            <person name="Brandl J."/>
            <person name="Frisvad J.C."/>
            <person name="Nielsen K.F."/>
            <person name="Lyhne E.K."/>
            <person name="Kogle M.E."/>
            <person name="Kuo A."/>
            <person name="Riley R."/>
            <person name="Clum A."/>
            <person name="Nolan M."/>
            <person name="Lipzen A."/>
            <person name="Salamov A."/>
            <person name="Henrissat B."/>
            <person name="Wiebenga A."/>
            <person name="De vries R.P."/>
            <person name="Grigoriev I.V."/>
            <person name="Mortensen U.H."/>
            <person name="Andersen M.R."/>
            <person name="Baker S.E."/>
        </authorList>
    </citation>
    <scope>NUCLEOTIDE SEQUENCE [LARGE SCALE GENOMIC DNA]</scope>
    <source>
        <strain evidence="1 2">CBS 313.89</strain>
    </source>
</reference>
<accession>A0A8G1W0J2</accession>
<name>A0A8G1W0J2_9EURO</name>
<organism evidence="1 2">
    <name type="scientific">Aspergillus fijiensis CBS 313.89</name>
    <dbReference type="NCBI Taxonomy" id="1448319"/>
    <lineage>
        <taxon>Eukaryota</taxon>
        <taxon>Fungi</taxon>
        <taxon>Dikarya</taxon>
        <taxon>Ascomycota</taxon>
        <taxon>Pezizomycotina</taxon>
        <taxon>Eurotiomycetes</taxon>
        <taxon>Eurotiomycetidae</taxon>
        <taxon>Eurotiales</taxon>
        <taxon>Aspergillaceae</taxon>
        <taxon>Aspergillus</taxon>
    </lineage>
</organism>
<gene>
    <name evidence="1" type="ORF">BO72DRAFT_25258</name>
</gene>
<sequence length="103" mass="11389">MSPRSIPLFLCSISLYMSIIDPRMFTSRFRGCLQTPNVALVIPSKCGEKLGTESRPGWGSLFCIRQNQLHQLPIHSILKLITSSIAAVLHHNPRIALSNSSST</sequence>
<protein>
    <submittedName>
        <fullName evidence="1">Uncharacterized protein</fullName>
    </submittedName>
</protein>
<dbReference type="EMBL" id="KZ824631">
    <property type="protein sequence ID" value="RAK79965.1"/>
    <property type="molecule type" value="Genomic_DNA"/>
</dbReference>
<proteinExistence type="predicted"/>